<feature type="domain" description="Transporter-associated" evidence="11">
    <location>
        <begin position="493"/>
        <end position="572"/>
    </location>
</feature>
<evidence type="ECO:0000256" key="3">
    <source>
        <dbReference type="ARBA" id="ARBA00022449"/>
    </source>
</evidence>
<organism evidence="12 13">
    <name type="scientific">Roseibium aggregatum</name>
    <dbReference type="NCBI Taxonomy" id="187304"/>
    <lineage>
        <taxon>Bacteria</taxon>
        <taxon>Pseudomonadati</taxon>
        <taxon>Pseudomonadota</taxon>
        <taxon>Alphaproteobacteria</taxon>
        <taxon>Hyphomicrobiales</taxon>
        <taxon>Stappiaceae</taxon>
        <taxon>Roseibium</taxon>
    </lineage>
</organism>
<feature type="transmembrane region" description="Helical" evidence="10">
    <location>
        <begin position="305"/>
        <end position="329"/>
    </location>
</feature>
<dbReference type="GO" id="GO:0015297">
    <property type="term" value="F:antiporter activity"/>
    <property type="evidence" value="ECO:0007669"/>
    <property type="project" value="UniProtKB-KW"/>
</dbReference>
<dbReference type="PANTHER" id="PTHR32507">
    <property type="entry name" value="NA(+)/H(+) ANTIPORTER 1"/>
    <property type="match status" value="1"/>
</dbReference>
<dbReference type="InterPro" id="IPR000175">
    <property type="entry name" value="Na/ntran_symport"/>
</dbReference>
<feature type="transmembrane region" description="Helical" evidence="10">
    <location>
        <begin position="167"/>
        <end position="185"/>
    </location>
</feature>
<name>A0A926S4V4_9HYPH</name>
<dbReference type="InterPro" id="IPR006153">
    <property type="entry name" value="Cation/H_exchanger_TM"/>
</dbReference>
<feature type="compositionally biased region" description="Basic and acidic residues" evidence="9">
    <location>
        <begin position="615"/>
        <end position="640"/>
    </location>
</feature>
<evidence type="ECO:0000259" key="11">
    <source>
        <dbReference type="SMART" id="SM01091"/>
    </source>
</evidence>
<dbReference type="GO" id="GO:1902600">
    <property type="term" value="P:proton transmembrane transport"/>
    <property type="evidence" value="ECO:0007669"/>
    <property type="project" value="InterPro"/>
</dbReference>
<evidence type="ECO:0000313" key="12">
    <source>
        <dbReference type="EMBL" id="MBD1546803.1"/>
    </source>
</evidence>
<sequence>MQDLVVNNLVLLSAAAIIVLGILSSIAAVRFGAPLLLVFLGIGMLLGEDGPVGLSFDSYIIAYLIGSAALAVILFDGGMRTRLSTIRSVAAPALALSTVGVLVTAFLTGVFAHYVIGFGWIVSFLLGSIVASTDAAAVFFLLKAGGLKLRGKVGPVLETESATNDPMALFLTLALLEFALVSASPNAANPLAGTLVLFFQQFALGALIGTAGGFILVWILSRMPLSGGLLPLFVLAAAIVIFTVSALLNASGFLAVYLAGLVLGNRPVRAFPSLLNFMDSSTWMAQLVMFVMLGLLVTPSKMADYAFTAILIAVFLMLVARPLGVLASLAPFRFTSAETIYVSWVGLRGAVSIFLATLPVLAHLPGAQLFFNLAFVVVLVSLVAQGASLGWTARRLKLALPDTAPAVKRFEIDLPGQQQLELVAYPVEEGCSYLTASYTPVWLKPVFVVRGDEVVSTEQAGPLTPGDYGYFLVPPKKITRLDALFDASATPLKTADFQGFAFNSDVALNALAEEYKFGLPDRYRELTIAQAFAERFGDVLRVGDRLELDTLDLVAVDLDGDTVSRVILELPEEPEWPDRIRPYVARIVAALRIGLRKWRTAKKPNQSPIETGKAAQEEHTQAGKADSARKPAQADKADSA</sequence>
<dbReference type="Gene3D" id="1.20.1530.20">
    <property type="match status" value="1"/>
</dbReference>
<dbReference type="Pfam" id="PF00999">
    <property type="entry name" value="Na_H_Exchanger"/>
    <property type="match status" value="1"/>
</dbReference>
<dbReference type="InterPro" id="IPR005170">
    <property type="entry name" value="Transptr-assoc_dom"/>
</dbReference>
<feature type="transmembrane region" description="Helical" evidence="10">
    <location>
        <begin position="341"/>
        <end position="362"/>
    </location>
</feature>
<evidence type="ECO:0000256" key="5">
    <source>
        <dbReference type="ARBA" id="ARBA00022692"/>
    </source>
</evidence>
<feature type="transmembrane region" description="Helical" evidence="10">
    <location>
        <begin position="118"/>
        <end position="142"/>
    </location>
</feature>
<dbReference type="RefSeq" id="WP_190291533.1">
    <property type="nucleotide sequence ID" value="NZ_JABFCZ010000011.1"/>
</dbReference>
<feature type="transmembrane region" description="Helical" evidence="10">
    <location>
        <begin position="6"/>
        <end position="24"/>
    </location>
</feature>
<comment type="caution">
    <text evidence="12">The sequence shown here is derived from an EMBL/GenBank/DDBJ whole genome shotgun (WGS) entry which is preliminary data.</text>
</comment>
<keyword evidence="3" id="KW-0050">Antiport</keyword>
<dbReference type="AlphaFoldDB" id="A0A926S4V4"/>
<dbReference type="PROSITE" id="PS50267">
    <property type="entry name" value="NA_NEUROTRAN_SYMP_3"/>
    <property type="match status" value="1"/>
</dbReference>
<dbReference type="EMBL" id="JABFCZ010000011">
    <property type="protein sequence ID" value="MBD1546803.1"/>
    <property type="molecule type" value="Genomic_DNA"/>
</dbReference>
<evidence type="ECO:0000256" key="10">
    <source>
        <dbReference type="SAM" id="Phobius"/>
    </source>
</evidence>
<proteinExistence type="predicted"/>
<evidence type="ECO:0000256" key="2">
    <source>
        <dbReference type="ARBA" id="ARBA00022448"/>
    </source>
</evidence>
<evidence type="ECO:0000313" key="13">
    <source>
        <dbReference type="Proteomes" id="UP000598467"/>
    </source>
</evidence>
<dbReference type="InterPro" id="IPR038770">
    <property type="entry name" value="Na+/solute_symporter_sf"/>
</dbReference>
<feature type="transmembrane region" description="Helical" evidence="10">
    <location>
        <begin position="280"/>
        <end position="298"/>
    </location>
</feature>
<dbReference type="NCBIfam" id="NF003716">
    <property type="entry name" value="PRK05326.1-3"/>
    <property type="match status" value="1"/>
</dbReference>
<feature type="transmembrane region" description="Helical" evidence="10">
    <location>
        <begin position="59"/>
        <end position="77"/>
    </location>
</feature>
<dbReference type="NCBIfam" id="NF003715">
    <property type="entry name" value="PRK05326.1-2"/>
    <property type="match status" value="1"/>
</dbReference>
<keyword evidence="8 10" id="KW-0472">Membrane</keyword>
<reference evidence="12" key="1">
    <citation type="submission" date="2020-05" db="EMBL/GenBank/DDBJ databases">
        <title>Identification of trans-AT polyketide cluster in two marine bacteria, producers of a novel glutaramide-containing polyketide sesbanimide D and analogs.</title>
        <authorList>
            <person name="Kacar D."/>
            <person name="Rodriguez P."/>
            <person name="Canedo L."/>
            <person name="Gonzalez E."/>
            <person name="Galan B."/>
            <person name="De La Calle F."/>
            <person name="Garcia J.L."/>
        </authorList>
    </citation>
    <scope>NUCLEOTIDE SEQUENCE</scope>
    <source>
        <strain evidence="12">PHM038</strain>
    </source>
</reference>
<feature type="transmembrane region" description="Helical" evidence="10">
    <location>
        <begin position="197"/>
        <end position="220"/>
    </location>
</feature>
<keyword evidence="6 10" id="KW-1133">Transmembrane helix</keyword>
<feature type="transmembrane region" description="Helical" evidence="10">
    <location>
        <begin position="89"/>
        <end position="112"/>
    </location>
</feature>
<keyword evidence="7" id="KW-0406">Ion transport</keyword>
<protein>
    <submittedName>
        <fullName evidence="12">Potassium/proton antiporter</fullName>
    </submittedName>
</protein>
<comment type="subcellular location">
    <subcellularLocation>
        <location evidence="1">Cell membrane</location>
        <topology evidence="1">Multi-pass membrane protein</topology>
    </subcellularLocation>
</comment>
<dbReference type="SMART" id="SM01091">
    <property type="entry name" value="CorC_HlyC"/>
    <property type="match status" value="1"/>
</dbReference>
<dbReference type="GO" id="GO:0005886">
    <property type="term" value="C:plasma membrane"/>
    <property type="evidence" value="ECO:0007669"/>
    <property type="project" value="UniProtKB-SubCell"/>
</dbReference>
<evidence type="ECO:0000256" key="7">
    <source>
        <dbReference type="ARBA" id="ARBA00023065"/>
    </source>
</evidence>
<evidence type="ECO:0000256" key="1">
    <source>
        <dbReference type="ARBA" id="ARBA00004651"/>
    </source>
</evidence>
<feature type="transmembrane region" description="Helical" evidence="10">
    <location>
        <begin position="232"/>
        <end position="260"/>
    </location>
</feature>
<dbReference type="Proteomes" id="UP000598467">
    <property type="component" value="Unassembled WGS sequence"/>
</dbReference>
<feature type="region of interest" description="Disordered" evidence="9">
    <location>
        <begin position="602"/>
        <end position="640"/>
    </location>
</feature>
<evidence type="ECO:0000256" key="8">
    <source>
        <dbReference type="ARBA" id="ARBA00023136"/>
    </source>
</evidence>
<gene>
    <name evidence="12" type="ORF">HK439_11060</name>
</gene>
<evidence type="ECO:0000256" key="6">
    <source>
        <dbReference type="ARBA" id="ARBA00022989"/>
    </source>
</evidence>
<keyword evidence="4" id="KW-1003">Cell membrane</keyword>
<evidence type="ECO:0000256" key="4">
    <source>
        <dbReference type="ARBA" id="ARBA00022475"/>
    </source>
</evidence>
<feature type="transmembrane region" description="Helical" evidence="10">
    <location>
        <begin position="369"/>
        <end position="391"/>
    </location>
</feature>
<dbReference type="PANTHER" id="PTHR32507:SF7">
    <property type="entry name" value="K(+)_H(+) ANTIPORTER NHAP2"/>
    <property type="match status" value="1"/>
</dbReference>
<keyword evidence="5 10" id="KW-0812">Transmembrane</keyword>
<keyword evidence="2" id="KW-0813">Transport</keyword>
<evidence type="ECO:0000256" key="9">
    <source>
        <dbReference type="SAM" id="MobiDB-lite"/>
    </source>
</evidence>
<accession>A0A926S4V4</accession>